<dbReference type="InterPro" id="IPR046828">
    <property type="entry name" value="RepSA"/>
</dbReference>
<organism evidence="1 2">
    <name type="scientific">Planomonospora parontospora</name>
    <dbReference type="NCBI Taxonomy" id="58119"/>
    <lineage>
        <taxon>Bacteria</taxon>
        <taxon>Bacillati</taxon>
        <taxon>Actinomycetota</taxon>
        <taxon>Actinomycetes</taxon>
        <taxon>Streptosporangiales</taxon>
        <taxon>Streptosporangiaceae</taxon>
        <taxon>Planomonospora</taxon>
    </lineage>
</organism>
<proteinExistence type="predicted"/>
<reference evidence="1" key="2">
    <citation type="submission" date="2022-09" db="EMBL/GenBank/DDBJ databases">
        <authorList>
            <person name="Sun Q."/>
            <person name="Ohkuma M."/>
        </authorList>
    </citation>
    <scope>NUCLEOTIDE SEQUENCE</scope>
    <source>
        <strain evidence="1">JCM 3093</strain>
    </source>
</reference>
<evidence type="ECO:0000313" key="2">
    <source>
        <dbReference type="Proteomes" id="UP000627984"/>
    </source>
</evidence>
<dbReference type="Pfam" id="PF20199">
    <property type="entry name" value="RepSA"/>
    <property type="match status" value="1"/>
</dbReference>
<evidence type="ECO:0000313" key="1">
    <source>
        <dbReference type="EMBL" id="GGK94892.1"/>
    </source>
</evidence>
<protein>
    <recommendedName>
        <fullName evidence="3">Replication initiation protein</fullName>
    </recommendedName>
</protein>
<name>A0AA37F835_9ACTN</name>
<evidence type="ECO:0008006" key="3">
    <source>
        <dbReference type="Google" id="ProtNLM"/>
    </source>
</evidence>
<sequence length="142" mass="15940">MLWGEALSYSVFTRTRWASDERIRRMIYTCSSLGDLPGYRSVPLRKWAHTLGYGGHFSTKSRRYSVTLGDLRRVRADHRAAEARQALGLPDPAEGAELVMIGQWSYAGGGHRDGEASLAELSRQRLTIARMIRKERESGSLG</sequence>
<comment type="caution">
    <text evidence="1">The sequence shown here is derived from an EMBL/GenBank/DDBJ whole genome shotgun (WGS) entry which is preliminary data.</text>
</comment>
<gene>
    <name evidence="1" type="ORF">GCM10010126_62910</name>
</gene>
<dbReference type="Proteomes" id="UP000627984">
    <property type="component" value="Unassembled WGS sequence"/>
</dbReference>
<dbReference type="AlphaFoldDB" id="A0AA37F835"/>
<accession>A0AA37F835</accession>
<dbReference type="RefSeq" id="WP_307729043.1">
    <property type="nucleotide sequence ID" value="NZ_BMQD01000031.1"/>
</dbReference>
<dbReference type="EMBL" id="BMQD01000031">
    <property type="protein sequence ID" value="GGK94892.1"/>
    <property type="molecule type" value="Genomic_DNA"/>
</dbReference>
<reference evidence="1" key="1">
    <citation type="journal article" date="2014" name="Int. J. Syst. Evol. Microbiol.">
        <title>Complete genome sequence of Corynebacterium casei LMG S-19264T (=DSM 44701T), isolated from a smear-ripened cheese.</title>
        <authorList>
            <consortium name="US DOE Joint Genome Institute (JGI-PGF)"/>
            <person name="Walter F."/>
            <person name="Albersmeier A."/>
            <person name="Kalinowski J."/>
            <person name="Ruckert C."/>
        </authorList>
    </citation>
    <scope>NUCLEOTIDE SEQUENCE</scope>
    <source>
        <strain evidence="1">JCM 3093</strain>
    </source>
</reference>